<evidence type="ECO:0000256" key="3">
    <source>
        <dbReference type="ARBA" id="ARBA00022763"/>
    </source>
</evidence>
<evidence type="ECO:0000256" key="5">
    <source>
        <dbReference type="ARBA" id="ARBA00023125"/>
    </source>
</evidence>
<evidence type="ECO:0000256" key="8">
    <source>
        <dbReference type="ARBA" id="ARBA00055831"/>
    </source>
</evidence>
<comment type="subcellular location">
    <subcellularLocation>
        <location evidence="1">Nucleus</location>
    </subcellularLocation>
</comment>
<dbReference type="AlphaFoldDB" id="A0A061RHZ0"/>
<protein>
    <recommendedName>
        <fullName evidence="10">Methyl-CpG-binding domain protein 4</fullName>
    </recommendedName>
    <alternativeName>
        <fullName evidence="11">Methyl-CpG-binding protein MBD4</fullName>
    </alternativeName>
    <alternativeName>
        <fullName evidence="12">Mismatch-specific DNA N-glycosylase</fullName>
    </alternativeName>
</protein>
<name>A0A061RHZ0_9CHLO</name>
<evidence type="ECO:0000256" key="7">
    <source>
        <dbReference type="ARBA" id="ARBA00023242"/>
    </source>
</evidence>
<dbReference type="InterPro" id="IPR011257">
    <property type="entry name" value="DNA_glycosylase"/>
</dbReference>
<dbReference type="GO" id="GO:0006284">
    <property type="term" value="P:base-excision repair"/>
    <property type="evidence" value="ECO:0007669"/>
    <property type="project" value="InterPro"/>
</dbReference>
<evidence type="ECO:0000256" key="9">
    <source>
        <dbReference type="ARBA" id="ARBA00062707"/>
    </source>
</evidence>
<reference evidence="15" key="1">
    <citation type="submission" date="2014-05" db="EMBL/GenBank/DDBJ databases">
        <title>The transcriptome of the halophilic microalga Tetraselmis sp. GSL018 isolated from the Great Salt Lake, Utah.</title>
        <authorList>
            <person name="Jinkerson R.E."/>
            <person name="D'Adamo S."/>
            <person name="Posewitz M.C."/>
        </authorList>
    </citation>
    <scope>NUCLEOTIDE SEQUENCE</scope>
    <source>
        <strain evidence="15">GSL018</strain>
    </source>
</reference>
<feature type="compositionally biased region" description="Basic and acidic residues" evidence="13">
    <location>
        <begin position="77"/>
        <end position="91"/>
    </location>
</feature>
<dbReference type="Gene3D" id="1.10.340.30">
    <property type="entry name" value="Hypothetical protein, domain 2"/>
    <property type="match status" value="1"/>
</dbReference>
<dbReference type="InterPro" id="IPR003265">
    <property type="entry name" value="HhH-GPD_domain"/>
</dbReference>
<keyword evidence="2" id="KW-0597">Phosphoprotein</keyword>
<evidence type="ECO:0000256" key="6">
    <source>
        <dbReference type="ARBA" id="ARBA00023204"/>
    </source>
</evidence>
<evidence type="ECO:0000256" key="4">
    <source>
        <dbReference type="ARBA" id="ARBA00022801"/>
    </source>
</evidence>
<evidence type="ECO:0000256" key="10">
    <source>
        <dbReference type="ARBA" id="ARBA00069821"/>
    </source>
</evidence>
<evidence type="ECO:0000256" key="13">
    <source>
        <dbReference type="SAM" id="MobiDB-lite"/>
    </source>
</evidence>
<evidence type="ECO:0000256" key="11">
    <source>
        <dbReference type="ARBA" id="ARBA00076709"/>
    </source>
</evidence>
<evidence type="ECO:0000256" key="2">
    <source>
        <dbReference type="ARBA" id="ARBA00022553"/>
    </source>
</evidence>
<evidence type="ECO:0000313" key="15">
    <source>
        <dbReference type="EMBL" id="JAC70280.1"/>
    </source>
</evidence>
<accession>A0A061RHZ0</accession>
<feature type="domain" description="HhH-GPD" evidence="14">
    <location>
        <begin position="148"/>
        <end position="218"/>
    </location>
</feature>
<dbReference type="EMBL" id="GBEZ01015923">
    <property type="protein sequence ID" value="JAC70280.1"/>
    <property type="molecule type" value="Transcribed_RNA"/>
</dbReference>
<evidence type="ECO:0000256" key="1">
    <source>
        <dbReference type="ARBA" id="ARBA00004123"/>
    </source>
</evidence>
<keyword evidence="4" id="KW-0378">Hydrolase</keyword>
<sequence>MPPLPSRRFQAACHDSVLVLEGTVLQAPRTPDDGHAKSSARLPGGRETGRSRLGPVTSKYFQAGARSPGAANSRVAEQCREPPRSGADAERPAASPGAPVKADSPTQPSPTPKHEHHARRFAKWTPPQSPYGLIQEQVYDDPWKVMLCCILLNKTSITQVRRVIWDLFRMCPTPEAAIATDLAEIEQLILPLGLHRKRARDIKRFSEDYLTKDWKSPYELHSVGKYAADAYSIFCEGAWRDVEPCDKELNKYHEWLKATDGFGTGLERDVPPL</sequence>
<dbReference type="GO" id="GO:0005634">
    <property type="term" value="C:nucleus"/>
    <property type="evidence" value="ECO:0007669"/>
    <property type="project" value="UniProtKB-SubCell"/>
</dbReference>
<proteinExistence type="predicted"/>
<dbReference type="SUPFAM" id="SSF48150">
    <property type="entry name" value="DNA-glycosylase"/>
    <property type="match status" value="1"/>
</dbReference>
<feature type="region of interest" description="Disordered" evidence="13">
    <location>
        <begin position="24"/>
        <end position="126"/>
    </location>
</feature>
<dbReference type="PANTHER" id="PTHR15074">
    <property type="entry name" value="METHYL-CPG-BINDING PROTEIN"/>
    <property type="match status" value="1"/>
</dbReference>
<evidence type="ECO:0000256" key="12">
    <source>
        <dbReference type="ARBA" id="ARBA00083330"/>
    </source>
</evidence>
<dbReference type="PANTHER" id="PTHR15074:SF0">
    <property type="entry name" value="METHYL-CPG-BINDING DOMAIN PROTEIN 4-LIKE PROTEIN"/>
    <property type="match status" value="1"/>
</dbReference>
<dbReference type="Pfam" id="PF00730">
    <property type="entry name" value="HhH-GPD"/>
    <property type="match status" value="1"/>
</dbReference>
<evidence type="ECO:0000259" key="14">
    <source>
        <dbReference type="Pfam" id="PF00730"/>
    </source>
</evidence>
<keyword evidence="5" id="KW-0238">DNA-binding</keyword>
<organism evidence="15">
    <name type="scientific">Tetraselmis sp. GSL018</name>
    <dbReference type="NCBI Taxonomy" id="582737"/>
    <lineage>
        <taxon>Eukaryota</taxon>
        <taxon>Viridiplantae</taxon>
        <taxon>Chlorophyta</taxon>
        <taxon>core chlorophytes</taxon>
        <taxon>Chlorodendrophyceae</taxon>
        <taxon>Chlorodendrales</taxon>
        <taxon>Chlorodendraceae</taxon>
        <taxon>Tetraselmis</taxon>
    </lineage>
</organism>
<dbReference type="GO" id="GO:0016787">
    <property type="term" value="F:hydrolase activity"/>
    <property type="evidence" value="ECO:0007669"/>
    <property type="project" value="UniProtKB-KW"/>
</dbReference>
<dbReference type="InterPro" id="IPR045138">
    <property type="entry name" value="MeCP2/MBD4"/>
</dbReference>
<dbReference type="FunFam" id="1.10.340.30:FF:000051">
    <property type="entry name" value="Methyl-CpG-binding domain protein 4"/>
    <property type="match status" value="1"/>
</dbReference>
<gene>
    <name evidence="15" type="primary">MBD4</name>
    <name evidence="15" type="ORF">TSPGSL018_4509</name>
</gene>
<comment type="subunit">
    <text evidence="9">Interacts with MLH1.</text>
</comment>
<keyword evidence="3" id="KW-0227">DNA damage</keyword>
<keyword evidence="7" id="KW-0539">Nucleus</keyword>
<keyword evidence="6" id="KW-0234">DNA repair</keyword>
<dbReference type="GO" id="GO:0003677">
    <property type="term" value="F:DNA binding"/>
    <property type="evidence" value="ECO:0007669"/>
    <property type="project" value="UniProtKB-KW"/>
</dbReference>
<comment type="function">
    <text evidence="8">Mismatch-specific DNA N-glycosylase involved in DNA repair. Has thymine glycosylase activity and is specific for G:T mismatches within methylated and unmethylated CpG sites. Can also remove uracil or 5-fluorouracil in G:U mismatches. Has no lyase activity. Was first identified as methyl-CpG-binding protein.</text>
</comment>